<dbReference type="EMBL" id="JBHFNT010000039">
    <property type="protein sequence ID" value="MFB2833595.1"/>
    <property type="molecule type" value="Genomic_DNA"/>
</dbReference>
<gene>
    <name evidence="2" type="ORF">ACE1CA_03585</name>
</gene>
<evidence type="ECO:0000313" key="3">
    <source>
        <dbReference type="Proteomes" id="UP001576780"/>
    </source>
</evidence>
<reference evidence="2 3" key="1">
    <citation type="submission" date="2024-09" db="EMBL/GenBank/DDBJ databases">
        <title>Floridaenema gen nov. (Aerosakkonemataceae, Aerosakkonematales ord. nov., Cyanobacteria) from benthic tropical and subtropical fresh waters, with the description of four new species.</title>
        <authorList>
            <person name="Moretto J.A."/>
            <person name="Berthold D.E."/>
            <person name="Lefler F.W."/>
            <person name="Huang I.-S."/>
            <person name="Laughinghouse H. IV."/>
        </authorList>
    </citation>
    <scope>NUCLEOTIDE SEQUENCE [LARGE SCALE GENOMIC DNA]</scope>
    <source>
        <strain evidence="2 3">BLCC-F167</strain>
    </source>
</reference>
<dbReference type="InterPro" id="IPR038717">
    <property type="entry name" value="Tc1-like_DDE_dom"/>
</dbReference>
<comment type="caution">
    <text evidence="2">The sequence shown here is derived from an EMBL/GenBank/DDBJ whole genome shotgun (WGS) entry which is preliminary data.</text>
</comment>
<dbReference type="RefSeq" id="WP_413276051.1">
    <property type="nucleotide sequence ID" value="NZ_JBHFNT010000039.1"/>
</dbReference>
<name>A0ABV4WEU6_9CYAN</name>
<protein>
    <submittedName>
        <fullName evidence="2">Transposase</fullName>
    </submittedName>
</protein>
<feature type="non-terminal residue" evidence="2">
    <location>
        <position position="1"/>
    </location>
</feature>
<dbReference type="Proteomes" id="UP001576780">
    <property type="component" value="Unassembled WGS sequence"/>
</dbReference>
<dbReference type="Pfam" id="PF13358">
    <property type="entry name" value="DDE_3"/>
    <property type="match status" value="1"/>
</dbReference>
<evidence type="ECO:0000313" key="2">
    <source>
        <dbReference type="EMBL" id="MFB2833595.1"/>
    </source>
</evidence>
<organism evidence="2 3">
    <name type="scientific">Floridaenema evergladense BLCC-F167</name>
    <dbReference type="NCBI Taxonomy" id="3153639"/>
    <lineage>
        <taxon>Bacteria</taxon>
        <taxon>Bacillati</taxon>
        <taxon>Cyanobacteriota</taxon>
        <taxon>Cyanophyceae</taxon>
        <taxon>Oscillatoriophycideae</taxon>
        <taxon>Aerosakkonematales</taxon>
        <taxon>Aerosakkonemataceae</taxon>
        <taxon>Floridanema</taxon>
        <taxon>Floridanema evergladense</taxon>
    </lineage>
</organism>
<keyword evidence="3" id="KW-1185">Reference proteome</keyword>
<feature type="domain" description="Tc1-like transposase DDE" evidence="1">
    <location>
        <begin position="4"/>
        <end position="49"/>
    </location>
</feature>
<proteinExistence type="predicted"/>
<dbReference type="Gene3D" id="3.30.420.10">
    <property type="entry name" value="Ribonuclease H-like superfamily/Ribonuclease H"/>
    <property type="match status" value="1"/>
</dbReference>
<evidence type="ECO:0000259" key="1">
    <source>
        <dbReference type="Pfam" id="PF13358"/>
    </source>
</evidence>
<accession>A0ABV4WEU6</accession>
<sequence length="80" mass="9488">YLQKIAAEMPNIHLEFLPKYSPDYNLIELVWHSAKEFIAHRLFKSIEELEYLLHKLLNEGELIIKWGRKLKNKGNALITI</sequence>
<dbReference type="InterPro" id="IPR036397">
    <property type="entry name" value="RNaseH_sf"/>
</dbReference>